<dbReference type="OrthoDB" id="295078at2759"/>
<dbReference type="Gene3D" id="1.10.10.750">
    <property type="entry name" value="Ypt/Rab-GAP domain of gyp1p, domain 1"/>
    <property type="match status" value="1"/>
</dbReference>
<evidence type="ECO:0000256" key="4">
    <source>
        <dbReference type="ARBA" id="ARBA00022490"/>
    </source>
</evidence>
<comment type="subcellular location">
    <subcellularLocation>
        <location evidence="1">Cytoplasm</location>
    </subcellularLocation>
</comment>
<feature type="region of interest" description="Disordered" evidence="11">
    <location>
        <begin position="1"/>
        <end position="334"/>
    </location>
</feature>
<feature type="compositionally biased region" description="Basic and acidic residues" evidence="11">
    <location>
        <begin position="111"/>
        <end position="129"/>
    </location>
</feature>
<dbReference type="Pfam" id="PF23436">
    <property type="entry name" value="RabGap-TBC_2"/>
    <property type="match status" value="1"/>
</dbReference>
<evidence type="ECO:0000256" key="10">
    <source>
        <dbReference type="SAM" id="Coils"/>
    </source>
</evidence>
<comment type="caution">
    <text evidence="13">The sequence shown here is derived from an EMBL/GenBank/DDBJ whole genome shotgun (WGS) entry which is preliminary data.</text>
</comment>
<feature type="region of interest" description="Disordered" evidence="11">
    <location>
        <begin position="495"/>
        <end position="557"/>
    </location>
</feature>
<dbReference type="SUPFAM" id="SSF47923">
    <property type="entry name" value="Ypt/Rab-GAP domain of gyp1p"/>
    <property type="match status" value="2"/>
</dbReference>
<evidence type="ECO:0000256" key="2">
    <source>
        <dbReference type="ARBA" id="ARBA00022448"/>
    </source>
</evidence>
<evidence type="ECO:0000256" key="5">
    <source>
        <dbReference type="ARBA" id="ARBA00022892"/>
    </source>
</evidence>
<dbReference type="Gene3D" id="1.10.8.270">
    <property type="entry name" value="putative rabgap domain of human tbc1 domain family member 14 like domains"/>
    <property type="match status" value="1"/>
</dbReference>
<evidence type="ECO:0000256" key="8">
    <source>
        <dbReference type="ARBA" id="ARBA00061661"/>
    </source>
</evidence>
<organism evidence="13 14">
    <name type="scientific">Teratosphaeria destructans</name>
    <dbReference type="NCBI Taxonomy" id="418781"/>
    <lineage>
        <taxon>Eukaryota</taxon>
        <taxon>Fungi</taxon>
        <taxon>Dikarya</taxon>
        <taxon>Ascomycota</taxon>
        <taxon>Pezizomycotina</taxon>
        <taxon>Dothideomycetes</taxon>
        <taxon>Dothideomycetidae</taxon>
        <taxon>Mycosphaerellales</taxon>
        <taxon>Teratosphaeriaceae</taxon>
        <taxon>Teratosphaeria</taxon>
    </lineage>
</organism>
<dbReference type="PROSITE" id="PS50086">
    <property type="entry name" value="TBC_RABGAP"/>
    <property type="match status" value="1"/>
</dbReference>
<feature type="domain" description="Rab-GAP TBC" evidence="12">
    <location>
        <begin position="466"/>
        <end position="728"/>
    </location>
</feature>
<dbReference type="FunFam" id="1.10.472.80:FF:000044">
    <property type="entry name" value="GTPase-activating protein GYP5"/>
    <property type="match status" value="1"/>
</dbReference>
<feature type="compositionally biased region" description="Polar residues" evidence="11">
    <location>
        <begin position="510"/>
        <end position="519"/>
    </location>
</feature>
<sequence length="976" mass="106529">MVVDHLESLTPPPTTSATGGAQEQPPPESPPSTSSPPDNTKINTSPTASIRSSVSEEERQVNRAPGILDRRRSTRPSKDRSTPNSSGGRKRISVGPRIRISLTPSMAEVAAEMRARGGDIDEGGEHFEDAAEESIPSDEPEPAPAPASAPAPMGKDEQDSQSQDMDGTPHEETKDPDSKDLEVEDVVTRPRPQSFAPGDEAAHTQQAQTAVEEKASTLAQPALVAGRERERSVSPGETPSRAASPTKHMQGLSGDFAVPALAPPSTADRQQAIEDRHVGERPGLAKKASSGLGGFLSRMGSIRKARSPPAPKPDSRFNHERRNTGASLNGALAPIADGAEAGTAKLSLQDQFQNLRRQEEHTVTGANGLAVTETDGGTEEKEDGALSTDTTGESQSRVQRTMSAGAVKTPPLNPSLPPGTASGLTAGLPEESRQVDWDFWQEVVYEGPAAMQRKSGAELRHAIASGIPPAIRGVVWQALAESKNDELENVYRTLKARGTDESSRPPPLSRTKSQSTINGASGEKGSGASSRSSSHSGVSTPTTSRASPPPGSFSNANGHELRAKLLAEKQKRESATLAKLEKAIRRDLGTRTSYSKYTQSAGLQDGLFGVCKAYALFDEGVGYAQGINFVAMPLLFNMSEEEAFTLLVRLMSKYDLRSMFTRDMEGLHMRLYQFERLLEDLEPALYCHLKRRHVGPQLYATQWFLTLFAYRFPLQLVLRVYDLILSEGLTAILKFGIVLMKRNRNSLLEMKDMSHLTTFLKEKLFDVYIDRSPSASALLDSGFFGSVMGSGADKEKELYRADEMVRDACEITITEAQLASYVAEWEETSRLERERNEEIEMLRSTNATLSARVKALEERTQAQDAEHVTIAGELVSLKVQNDALLDENEGLKMKVEELSKFVDVQPAEVENRLKEEMDRIMQRNIEVQNENRSLKEEAEEMEAALVEAKMQHAQVRSDHDALQQKLASVQSLLGSQ</sequence>
<keyword evidence="6" id="KW-0653">Protein transport</keyword>
<feature type="compositionally biased region" description="Basic and acidic residues" evidence="11">
    <location>
        <begin position="68"/>
        <end position="81"/>
    </location>
</feature>
<evidence type="ECO:0000313" key="14">
    <source>
        <dbReference type="Proteomes" id="UP001138500"/>
    </source>
</evidence>
<dbReference type="InterPro" id="IPR035969">
    <property type="entry name" value="Rab-GAP_TBC_sf"/>
</dbReference>
<feature type="region of interest" description="Disordered" evidence="11">
    <location>
        <begin position="356"/>
        <end position="429"/>
    </location>
</feature>
<keyword evidence="2" id="KW-0813">Transport</keyword>
<feature type="coiled-coil region" evidence="10">
    <location>
        <begin position="839"/>
        <end position="965"/>
    </location>
</feature>
<dbReference type="PANTHER" id="PTHR47219">
    <property type="entry name" value="RAB GTPASE-ACTIVATING PROTEIN 1-LIKE"/>
    <property type="match status" value="1"/>
</dbReference>
<dbReference type="GO" id="GO:0005096">
    <property type="term" value="F:GTPase activator activity"/>
    <property type="evidence" value="ECO:0007669"/>
    <property type="project" value="UniProtKB-KW"/>
</dbReference>
<feature type="compositionally biased region" description="Acidic residues" evidence="11">
    <location>
        <begin position="130"/>
        <end position="141"/>
    </location>
</feature>
<feature type="compositionally biased region" description="Pro residues" evidence="11">
    <location>
        <begin position="24"/>
        <end position="34"/>
    </location>
</feature>
<dbReference type="PANTHER" id="PTHR47219:SF9">
    <property type="entry name" value="GTPASE ACTIVATING PROTEIN AND CENTROSOME-ASSOCIATED, ISOFORM B"/>
    <property type="match status" value="1"/>
</dbReference>
<dbReference type="GO" id="GO:0016192">
    <property type="term" value="P:vesicle-mediated transport"/>
    <property type="evidence" value="ECO:0007669"/>
    <property type="project" value="UniProtKB-KW"/>
</dbReference>
<evidence type="ECO:0000256" key="7">
    <source>
        <dbReference type="ARBA" id="ARBA00023054"/>
    </source>
</evidence>
<keyword evidence="4" id="KW-0963">Cytoplasm</keyword>
<dbReference type="GO" id="GO:0005737">
    <property type="term" value="C:cytoplasm"/>
    <property type="evidence" value="ECO:0007669"/>
    <property type="project" value="UniProtKB-SubCell"/>
</dbReference>
<feature type="compositionally biased region" description="Polar residues" evidence="11">
    <location>
        <begin position="387"/>
        <end position="402"/>
    </location>
</feature>
<feature type="compositionally biased region" description="Basic and acidic residues" evidence="11">
    <location>
        <begin position="271"/>
        <end position="280"/>
    </location>
</feature>
<dbReference type="Gene3D" id="1.10.472.80">
    <property type="entry name" value="Ypt/Rab-GAP domain of gyp1p, domain 3"/>
    <property type="match status" value="1"/>
</dbReference>
<reference evidence="13 14" key="2">
    <citation type="journal article" date="2021" name="Curr. Genet.">
        <title>Genetic response to nitrogen starvation in the aggressive Eucalyptus foliar pathogen Teratosphaeria destructans.</title>
        <authorList>
            <person name="Havenga M."/>
            <person name="Wingfield B.D."/>
            <person name="Wingfield M.J."/>
            <person name="Dreyer L.L."/>
            <person name="Roets F."/>
            <person name="Aylward J."/>
        </authorList>
    </citation>
    <scope>NUCLEOTIDE SEQUENCE [LARGE SCALE GENOMIC DNA]</scope>
    <source>
        <strain evidence="13">CMW44962</strain>
    </source>
</reference>
<dbReference type="GO" id="GO:0015031">
    <property type="term" value="P:protein transport"/>
    <property type="evidence" value="ECO:0007669"/>
    <property type="project" value="UniProtKB-KW"/>
</dbReference>
<dbReference type="GO" id="GO:0031267">
    <property type="term" value="F:small GTPase binding"/>
    <property type="evidence" value="ECO:0007669"/>
    <property type="project" value="TreeGrafter"/>
</dbReference>
<evidence type="ECO:0000313" key="13">
    <source>
        <dbReference type="EMBL" id="KAH9827639.1"/>
    </source>
</evidence>
<comment type="similarity">
    <text evidence="8">Belongs to the GYP5 family.</text>
</comment>
<feature type="compositionally biased region" description="Basic and acidic residues" evidence="11">
    <location>
        <begin position="313"/>
        <end position="323"/>
    </location>
</feature>
<proteinExistence type="inferred from homology"/>
<protein>
    <recommendedName>
        <fullName evidence="9">GTPase-activating protein GYP5</fullName>
    </recommendedName>
</protein>
<evidence type="ECO:0000256" key="3">
    <source>
        <dbReference type="ARBA" id="ARBA00022468"/>
    </source>
</evidence>
<evidence type="ECO:0000259" key="12">
    <source>
        <dbReference type="PROSITE" id="PS50086"/>
    </source>
</evidence>
<evidence type="ECO:0000256" key="11">
    <source>
        <dbReference type="SAM" id="MobiDB-lite"/>
    </source>
</evidence>
<gene>
    <name evidence="13" type="ORF">Tdes44962_MAKER00365</name>
</gene>
<accession>A0A9W7SS74</accession>
<feature type="compositionally biased region" description="Low complexity" evidence="11">
    <location>
        <begin position="521"/>
        <end position="546"/>
    </location>
</feature>
<keyword evidence="5" id="KW-0931">ER-Golgi transport</keyword>
<evidence type="ECO:0000256" key="6">
    <source>
        <dbReference type="ARBA" id="ARBA00022927"/>
    </source>
</evidence>
<keyword evidence="3" id="KW-0343">GTPase activation</keyword>
<feature type="compositionally biased region" description="Polar residues" evidence="11">
    <location>
        <begin position="38"/>
        <end position="53"/>
    </location>
</feature>
<dbReference type="AlphaFoldDB" id="A0A9W7SS74"/>
<dbReference type="InterPro" id="IPR050302">
    <property type="entry name" value="Rab_GAP_TBC_domain"/>
</dbReference>
<dbReference type="EMBL" id="RIBY02001867">
    <property type="protein sequence ID" value="KAH9827639.1"/>
    <property type="molecule type" value="Genomic_DNA"/>
</dbReference>
<dbReference type="SMART" id="SM00164">
    <property type="entry name" value="TBC"/>
    <property type="match status" value="1"/>
</dbReference>
<feature type="compositionally biased region" description="Basic and acidic residues" evidence="11">
    <location>
        <begin position="167"/>
        <end position="181"/>
    </location>
</feature>
<dbReference type="Proteomes" id="UP001138500">
    <property type="component" value="Unassembled WGS sequence"/>
</dbReference>
<keyword evidence="7 10" id="KW-0175">Coiled coil</keyword>
<evidence type="ECO:0000256" key="1">
    <source>
        <dbReference type="ARBA" id="ARBA00004496"/>
    </source>
</evidence>
<dbReference type="InterPro" id="IPR000195">
    <property type="entry name" value="Rab-GAP-TBC_dom"/>
</dbReference>
<evidence type="ECO:0000256" key="9">
    <source>
        <dbReference type="ARBA" id="ARBA00072088"/>
    </source>
</evidence>
<keyword evidence="14" id="KW-1185">Reference proteome</keyword>
<name>A0A9W7SS74_9PEZI</name>
<reference evidence="13 14" key="1">
    <citation type="journal article" date="2018" name="IMA Fungus">
        <title>IMA Genome-F 10: Nine draft genome sequences of Claviceps purpurea s.lat., including C. arundinis, C. humidiphila, and C. cf. spartinae, pseudomolecules for the pitch canker pathogen Fusarium circinatum, draft genome of Davidsoniella eucalypti, Grosmannia galeiformis, Quambalaria eucalypti, and Teratosphaeria destructans.</title>
        <authorList>
            <person name="Wingfield B.D."/>
            <person name="Liu M."/>
            <person name="Nguyen H.D."/>
            <person name="Lane F.A."/>
            <person name="Morgan S.W."/>
            <person name="De Vos L."/>
            <person name="Wilken P.M."/>
            <person name="Duong T.A."/>
            <person name="Aylward J."/>
            <person name="Coetzee M.P."/>
            <person name="Dadej K."/>
            <person name="De Beer Z.W."/>
            <person name="Findlay W."/>
            <person name="Havenga M."/>
            <person name="Kolarik M."/>
            <person name="Menzies J.G."/>
            <person name="Naidoo K."/>
            <person name="Pochopski O."/>
            <person name="Shoukouhi P."/>
            <person name="Santana Q.C."/>
            <person name="Seifert K.A."/>
            <person name="Soal N."/>
            <person name="Steenkamp E.T."/>
            <person name="Tatham C.T."/>
            <person name="van der Nest M.A."/>
            <person name="Wingfield M.J."/>
        </authorList>
    </citation>
    <scope>NUCLEOTIDE SEQUENCE [LARGE SCALE GENOMIC DNA]</scope>
    <source>
        <strain evidence="13">CMW44962</strain>
    </source>
</reference>